<accession>A0AA36B7R8</accession>
<dbReference type="GO" id="GO:0003779">
    <property type="term" value="F:actin binding"/>
    <property type="evidence" value="ECO:0007669"/>
    <property type="project" value="TreeGrafter"/>
</dbReference>
<dbReference type="CDD" id="cd15747">
    <property type="entry name" value="FYVE_Slp3_4_5"/>
    <property type="match status" value="1"/>
</dbReference>
<evidence type="ECO:0000313" key="5">
    <source>
        <dbReference type="Proteomes" id="UP001162480"/>
    </source>
</evidence>
<evidence type="ECO:0000313" key="4">
    <source>
        <dbReference type="EMBL" id="CAI9729430.1"/>
    </source>
</evidence>
<sequence length="108" mass="12446">MELSLSVDNLSTAEQHQIWEVLQRDQALQNKQYSKINELKNEIQDIRMKGILRDGDDSSRLCARCHSPLGVIFNKGEVCPNCRFKMCKNCRVALFSGGWTCIFCFKNM</sequence>
<dbReference type="GO" id="GO:0048471">
    <property type="term" value="C:perinuclear region of cytoplasm"/>
    <property type="evidence" value="ECO:0007669"/>
    <property type="project" value="UniProtKB-SubCell"/>
</dbReference>
<reference evidence="4" key="1">
    <citation type="submission" date="2023-08" db="EMBL/GenBank/DDBJ databases">
        <authorList>
            <person name="Alioto T."/>
            <person name="Alioto T."/>
            <person name="Gomez Garrido J."/>
        </authorList>
    </citation>
    <scope>NUCLEOTIDE SEQUENCE</scope>
</reference>
<evidence type="ECO:0000259" key="3">
    <source>
        <dbReference type="Pfam" id="PF02318"/>
    </source>
</evidence>
<dbReference type="PANTHER" id="PTHR14555:SF6">
    <property type="entry name" value="RAB EFFECTOR MYRIP"/>
    <property type="match status" value="1"/>
</dbReference>
<organism evidence="4 5">
    <name type="scientific">Octopus vulgaris</name>
    <name type="common">Common octopus</name>
    <dbReference type="NCBI Taxonomy" id="6645"/>
    <lineage>
        <taxon>Eukaryota</taxon>
        <taxon>Metazoa</taxon>
        <taxon>Spiralia</taxon>
        <taxon>Lophotrochozoa</taxon>
        <taxon>Mollusca</taxon>
        <taxon>Cephalopoda</taxon>
        <taxon>Coleoidea</taxon>
        <taxon>Octopodiformes</taxon>
        <taxon>Octopoda</taxon>
        <taxon>Incirrata</taxon>
        <taxon>Octopodidae</taxon>
        <taxon>Octopus</taxon>
    </lineage>
</organism>
<dbReference type="InterPro" id="IPR011011">
    <property type="entry name" value="Znf_FYVE_PHD"/>
</dbReference>
<protein>
    <recommendedName>
        <fullName evidence="3">FYVE-type zinc finger domain-containing protein</fullName>
    </recommendedName>
</protein>
<gene>
    <name evidence="4" type="ORF">OCTVUL_1B019166</name>
</gene>
<comment type="subcellular location">
    <subcellularLocation>
        <location evidence="1">Cytoplasm</location>
        <location evidence="1">Perinuclear region</location>
    </subcellularLocation>
</comment>
<dbReference type="SUPFAM" id="SSF57903">
    <property type="entry name" value="FYVE/PHD zinc finger"/>
    <property type="match status" value="1"/>
</dbReference>
<name>A0AA36B7R8_OCTVU</name>
<evidence type="ECO:0000256" key="1">
    <source>
        <dbReference type="ARBA" id="ARBA00004556"/>
    </source>
</evidence>
<dbReference type="InterPro" id="IPR051745">
    <property type="entry name" value="Intracell_Transport_Effector"/>
</dbReference>
<dbReference type="Proteomes" id="UP001162480">
    <property type="component" value="Chromosome 10"/>
</dbReference>
<keyword evidence="2" id="KW-0963">Cytoplasm</keyword>
<dbReference type="AlphaFoldDB" id="A0AA36B7R8"/>
<proteinExistence type="predicted"/>
<dbReference type="InterPro" id="IPR041282">
    <property type="entry name" value="FYVE_2"/>
</dbReference>
<evidence type="ECO:0000256" key="2">
    <source>
        <dbReference type="ARBA" id="ARBA00022490"/>
    </source>
</evidence>
<dbReference type="InterPro" id="IPR013083">
    <property type="entry name" value="Znf_RING/FYVE/PHD"/>
</dbReference>
<dbReference type="EMBL" id="OX597823">
    <property type="protein sequence ID" value="CAI9729430.1"/>
    <property type="molecule type" value="Genomic_DNA"/>
</dbReference>
<dbReference type="GO" id="GO:0030864">
    <property type="term" value="C:cortical actin cytoskeleton"/>
    <property type="evidence" value="ECO:0007669"/>
    <property type="project" value="TreeGrafter"/>
</dbReference>
<dbReference type="Gene3D" id="3.30.40.10">
    <property type="entry name" value="Zinc/RING finger domain, C3HC4 (zinc finger)"/>
    <property type="match status" value="1"/>
</dbReference>
<feature type="domain" description="FYVE-type zinc finger" evidence="3">
    <location>
        <begin position="9"/>
        <end position="105"/>
    </location>
</feature>
<dbReference type="PANTHER" id="PTHR14555">
    <property type="entry name" value="MYELIN-ASSOCIATED OLIGODENDROCYTIC BASIC PROTEIN MOBP -RELATED"/>
    <property type="match status" value="1"/>
</dbReference>
<dbReference type="Pfam" id="PF02318">
    <property type="entry name" value="FYVE_2"/>
    <property type="match status" value="1"/>
</dbReference>
<dbReference type="GO" id="GO:0017022">
    <property type="term" value="F:myosin binding"/>
    <property type="evidence" value="ECO:0007669"/>
    <property type="project" value="TreeGrafter"/>
</dbReference>
<keyword evidence="5" id="KW-1185">Reference proteome</keyword>